<gene>
    <name evidence="1" type="ORF">SDC9_186771</name>
</gene>
<dbReference type="AlphaFoldDB" id="A0A645HV46"/>
<dbReference type="SUPFAM" id="SSF89392">
    <property type="entry name" value="Prokaryotic lipoproteins and lipoprotein localization factors"/>
    <property type="match status" value="1"/>
</dbReference>
<dbReference type="Gene3D" id="2.50.20.10">
    <property type="entry name" value="Lipoprotein localisation LolA/LolB/LppX"/>
    <property type="match status" value="1"/>
</dbReference>
<evidence type="ECO:0000313" key="1">
    <source>
        <dbReference type="EMBL" id="MPN39243.1"/>
    </source>
</evidence>
<dbReference type="InterPro" id="IPR029046">
    <property type="entry name" value="LolA/LolB/LppX"/>
</dbReference>
<sequence length="81" mass="9286">MQSEDVSVDTASLDESKCTILEAVIPDGNKYIATEKLWMDNETLLPLKLVIYDENGGERYVITYNNFEYNPKMDDTVFTVQ</sequence>
<comment type="caution">
    <text evidence="1">The sequence shown here is derived from an EMBL/GenBank/DDBJ whole genome shotgun (WGS) entry which is preliminary data.</text>
</comment>
<protein>
    <submittedName>
        <fullName evidence="1">Uncharacterized protein</fullName>
    </submittedName>
</protein>
<organism evidence="1">
    <name type="scientific">bioreactor metagenome</name>
    <dbReference type="NCBI Taxonomy" id="1076179"/>
    <lineage>
        <taxon>unclassified sequences</taxon>
        <taxon>metagenomes</taxon>
        <taxon>ecological metagenomes</taxon>
    </lineage>
</organism>
<name>A0A645HV46_9ZZZZ</name>
<dbReference type="EMBL" id="VSSQ01094943">
    <property type="protein sequence ID" value="MPN39243.1"/>
    <property type="molecule type" value="Genomic_DNA"/>
</dbReference>
<proteinExistence type="predicted"/>
<reference evidence="1" key="1">
    <citation type="submission" date="2019-08" db="EMBL/GenBank/DDBJ databases">
        <authorList>
            <person name="Kucharzyk K."/>
            <person name="Murdoch R.W."/>
            <person name="Higgins S."/>
            <person name="Loffler F."/>
        </authorList>
    </citation>
    <scope>NUCLEOTIDE SEQUENCE</scope>
</reference>
<accession>A0A645HV46</accession>